<dbReference type="Gene3D" id="1.25.40.20">
    <property type="entry name" value="Ankyrin repeat-containing domain"/>
    <property type="match status" value="1"/>
</dbReference>
<keyword evidence="2 3" id="KW-0040">ANK repeat</keyword>
<dbReference type="InterPro" id="IPR036770">
    <property type="entry name" value="Ankyrin_rpt-contain_sf"/>
</dbReference>
<protein>
    <submittedName>
        <fullName evidence="4">Uncharacterized protein</fullName>
    </submittedName>
</protein>
<dbReference type="SMART" id="SM00248">
    <property type="entry name" value="ANK"/>
    <property type="match status" value="2"/>
</dbReference>
<dbReference type="PROSITE" id="PS50297">
    <property type="entry name" value="ANK_REP_REGION"/>
    <property type="match status" value="1"/>
</dbReference>
<evidence type="ECO:0000256" key="1">
    <source>
        <dbReference type="ARBA" id="ARBA00022737"/>
    </source>
</evidence>
<dbReference type="Proteomes" id="UP000472267">
    <property type="component" value="Chromosome 19"/>
</dbReference>
<dbReference type="PROSITE" id="PS50088">
    <property type="entry name" value="ANK_REPEAT"/>
    <property type="match status" value="1"/>
</dbReference>
<keyword evidence="1" id="KW-0677">Repeat</keyword>
<evidence type="ECO:0000313" key="4">
    <source>
        <dbReference type="Ensembl" id="ENSSFAP00005035771.1"/>
    </source>
</evidence>
<dbReference type="Pfam" id="PF12796">
    <property type="entry name" value="Ank_2"/>
    <property type="match status" value="1"/>
</dbReference>
<sequence>MYAVCLPDSGTRAKFTRLLLEKGADVNCQDEDGRTALSHACELGHLDVVKLLVQFNADPDISDAWGNSSLMYAAFSGHSQVVEFLVRCFSAGGRPAASHARPVCFI</sequence>
<dbReference type="OMA" id="CHTENSR"/>
<accession>A0A672I2B1</accession>
<evidence type="ECO:0000256" key="3">
    <source>
        <dbReference type="PROSITE-ProRule" id="PRU00023"/>
    </source>
</evidence>
<feature type="repeat" description="ANK" evidence="3">
    <location>
        <begin position="32"/>
        <end position="64"/>
    </location>
</feature>
<reference evidence="4" key="2">
    <citation type="submission" date="2025-08" db="UniProtKB">
        <authorList>
            <consortium name="Ensembl"/>
        </authorList>
    </citation>
    <scope>IDENTIFICATION</scope>
</reference>
<dbReference type="Ensembl" id="ENSSFAT00005037119.1">
    <property type="protein sequence ID" value="ENSSFAP00005035771.1"/>
    <property type="gene ID" value="ENSSFAG00005018117.1"/>
</dbReference>
<dbReference type="PANTHER" id="PTHR24166">
    <property type="entry name" value="ROLLING PEBBLES, ISOFORM B"/>
    <property type="match status" value="1"/>
</dbReference>
<reference evidence="4" key="1">
    <citation type="submission" date="2019-06" db="EMBL/GenBank/DDBJ databases">
        <authorList>
            <consortium name="Wellcome Sanger Institute Data Sharing"/>
        </authorList>
    </citation>
    <scope>NUCLEOTIDE SEQUENCE [LARGE SCALE GENOMIC DNA]</scope>
</reference>
<dbReference type="PANTHER" id="PTHR24166:SF30">
    <property type="entry name" value="ANKYRIN REPEAT DOMAIN-CONTAINING PROTEIN 63"/>
    <property type="match status" value="1"/>
</dbReference>
<evidence type="ECO:0000313" key="5">
    <source>
        <dbReference type="Proteomes" id="UP000472267"/>
    </source>
</evidence>
<reference evidence="4" key="3">
    <citation type="submission" date="2025-09" db="UniProtKB">
        <authorList>
            <consortium name="Ensembl"/>
        </authorList>
    </citation>
    <scope>IDENTIFICATION</scope>
</reference>
<dbReference type="AlphaFoldDB" id="A0A672I2B1"/>
<dbReference type="SUPFAM" id="SSF48403">
    <property type="entry name" value="Ankyrin repeat"/>
    <property type="match status" value="1"/>
</dbReference>
<organism evidence="4 5">
    <name type="scientific">Salarias fasciatus</name>
    <name type="common">Jewelled blenny</name>
    <name type="synonym">Blennius fasciatus</name>
    <dbReference type="NCBI Taxonomy" id="181472"/>
    <lineage>
        <taxon>Eukaryota</taxon>
        <taxon>Metazoa</taxon>
        <taxon>Chordata</taxon>
        <taxon>Craniata</taxon>
        <taxon>Vertebrata</taxon>
        <taxon>Euteleostomi</taxon>
        <taxon>Actinopterygii</taxon>
        <taxon>Neopterygii</taxon>
        <taxon>Teleostei</taxon>
        <taxon>Neoteleostei</taxon>
        <taxon>Acanthomorphata</taxon>
        <taxon>Ovalentaria</taxon>
        <taxon>Blenniimorphae</taxon>
        <taxon>Blenniiformes</taxon>
        <taxon>Blennioidei</taxon>
        <taxon>Blenniidae</taxon>
        <taxon>Salariinae</taxon>
        <taxon>Salarias</taxon>
    </lineage>
</organism>
<name>A0A672I2B1_SALFA</name>
<dbReference type="InterPro" id="IPR050889">
    <property type="entry name" value="Dendritic_Spine_Reg/Scaffold"/>
</dbReference>
<dbReference type="InterPro" id="IPR002110">
    <property type="entry name" value="Ankyrin_rpt"/>
</dbReference>
<proteinExistence type="predicted"/>
<keyword evidence="5" id="KW-1185">Reference proteome</keyword>
<evidence type="ECO:0000256" key="2">
    <source>
        <dbReference type="ARBA" id="ARBA00023043"/>
    </source>
</evidence>
<dbReference type="InParanoid" id="A0A672I2B1"/>